<dbReference type="Pfam" id="PF20142">
    <property type="entry name" value="Scaffold"/>
    <property type="match status" value="1"/>
</dbReference>
<dbReference type="GO" id="GO:0004180">
    <property type="term" value="F:carboxypeptidase activity"/>
    <property type="evidence" value="ECO:0007669"/>
    <property type="project" value="UniProtKB-ARBA"/>
</dbReference>
<dbReference type="Pfam" id="PF01471">
    <property type="entry name" value="PG_binding_1"/>
    <property type="match status" value="1"/>
</dbReference>
<dbReference type="GO" id="GO:0009252">
    <property type="term" value="P:peptidoglycan biosynthetic process"/>
    <property type="evidence" value="ECO:0007669"/>
    <property type="project" value="UniProtKB-UniPathway"/>
</dbReference>
<dbReference type="Proteomes" id="UP000282211">
    <property type="component" value="Unassembled WGS sequence"/>
</dbReference>
<dbReference type="OrthoDB" id="9778545at2"/>
<keyword evidence="6" id="KW-0961">Cell wall biogenesis/degradation</keyword>
<comment type="caution">
    <text evidence="11">The sequence shown here is derived from an EMBL/GenBank/DDBJ whole genome shotgun (WGS) entry which is preliminary data.</text>
</comment>
<dbReference type="SUPFAM" id="SSF141523">
    <property type="entry name" value="L,D-transpeptidase catalytic domain-like"/>
    <property type="match status" value="1"/>
</dbReference>
<dbReference type="GO" id="GO:0008360">
    <property type="term" value="P:regulation of cell shape"/>
    <property type="evidence" value="ECO:0007669"/>
    <property type="project" value="UniProtKB-KW"/>
</dbReference>
<feature type="signal peptide" evidence="7">
    <location>
        <begin position="1"/>
        <end position="21"/>
    </location>
</feature>
<evidence type="ECO:0000313" key="11">
    <source>
        <dbReference type="EMBL" id="RKQ70759.1"/>
    </source>
</evidence>
<organism evidence="11 12">
    <name type="scientific">Litorimonas taeanensis</name>
    <dbReference type="NCBI Taxonomy" id="568099"/>
    <lineage>
        <taxon>Bacteria</taxon>
        <taxon>Pseudomonadati</taxon>
        <taxon>Pseudomonadota</taxon>
        <taxon>Alphaproteobacteria</taxon>
        <taxon>Maricaulales</taxon>
        <taxon>Robiginitomaculaceae</taxon>
    </lineage>
</organism>
<dbReference type="RefSeq" id="WP_147405803.1">
    <property type="nucleotide sequence ID" value="NZ_RBII01000001.1"/>
</dbReference>
<dbReference type="PANTHER" id="PTHR41533:SF2">
    <property type="entry name" value="BLR7131 PROTEIN"/>
    <property type="match status" value="1"/>
</dbReference>
<evidence type="ECO:0000259" key="9">
    <source>
        <dbReference type="Pfam" id="PF03734"/>
    </source>
</evidence>
<dbReference type="PANTHER" id="PTHR41533">
    <property type="entry name" value="L,D-TRANSPEPTIDASE HI_1667-RELATED"/>
    <property type="match status" value="1"/>
</dbReference>
<keyword evidence="3" id="KW-0808">Transferase</keyword>
<protein>
    <submittedName>
        <fullName evidence="11">Murein L,D-transpeptidase YcbB/YkuD</fullName>
    </submittedName>
</protein>
<evidence type="ECO:0000259" key="8">
    <source>
        <dbReference type="Pfam" id="PF01471"/>
    </source>
</evidence>
<dbReference type="InterPro" id="IPR038063">
    <property type="entry name" value="Transpep_catalytic_dom"/>
</dbReference>
<dbReference type="EMBL" id="RBII01000001">
    <property type="protein sequence ID" value="RKQ70759.1"/>
    <property type="molecule type" value="Genomic_DNA"/>
</dbReference>
<evidence type="ECO:0000256" key="4">
    <source>
        <dbReference type="ARBA" id="ARBA00022960"/>
    </source>
</evidence>
<dbReference type="CDD" id="cd16913">
    <property type="entry name" value="YkuD_like"/>
    <property type="match status" value="1"/>
</dbReference>
<keyword evidence="4" id="KW-0133">Cell shape</keyword>
<dbReference type="Gene3D" id="2.40.440.10">
    <property type="entry name" value="L,D-transpeptidase catalytic domain-like"/>
    <property type="match status" value="1"/>
</dbReference>
<feature type="chain" id="PRO_5019332005" evidence="7">
    <location>
        <begin position="22"/>
        <end position="514"/>
    </location>
</feature>
<gene>
    <name evidence="11" type="ORF">DES40_0059</name>
</gene>
<dbReference type="UniPathway" id="UPA00219"/>
<dbReference type="SUPFAM" id="SSF47090">
    <property type="entry name" value="PGBD-like"/>
    <property type="match status" value="1"/>
</dbReference>
<evidence type="ECO:0000259" key="10">
    <source>
        <dbReference type="Pfam" id="PF20142"/>
    </source>
</evidence>
<dbReference type="GO" id="GO:0071555">
    <property type="term" value="P:cell wall organization"/>
    <property type="evidence" value="ECO:0007669"/>
    <property type="project" value="UniProtKB-KW"/>
</dbReference>
<dbReference type="InterPro" id="IPR036365">
    <property type="entry name" value="PGBD-like_sf"/>
</dbReference>
<comment type="similarity">
    <text evidence="2">Belongs to the YkuD family.</text>
</comment>
<dbReference type="GO" id="GO:0016740">
    <property type="term" value="F:transferase activity"/>
    <property type="evidence" value="ECO:0007669"/>
    <property type="project" value="UniProtKB-KW"/>
</dbReference>
<name>A0A420WIJ2_9PROT</name>
<sequence>MKNLLLTLMLTLIGVPQLAWGQVSPSEAGAKPSVVIQAPKPLAPQATAKFYSQQTEKRIWTEPANFQALIQALEGLDAHGLSSAHYHLTALKSLPEGDDRDRLATDAWFSAAAHMLYGKLNPISLEPDWTAARREADLPLALTKALSENSILESLEAFAPKQASYTALKAELAALKLEAQKPQTRIALGEALKASMQNDRVSSLQARLIELGYLPDAAQNGIMDEQTVDAVKAFQRASELDDDGVAGPATVKALNRGYTDKINQLRLNMERWRWLPEDLGKRHLRANIAAFTVEAWNNGSIERTHLTIVGKPYRKTPVFSDSVEYLVINPWWETPHSLATRDKLPLFRKDPAAVKRLGFQILDRSGNIVSSDTIDWNAVSPSQFPYRIRQAPGDQNALGQVKIMFPNIHNVYLHDTPTRGLFSQRQRAFSSGCLRTENPLDLAAWLMSGTEWTREKIDNVVANGKETRITLPQTVPVHILYFTAVSEGDAGIRYLDDIYDRDAKVLAALDSKPS</sequence>
<dbReference type="Pfam" id="PF03734">
    <property type="entry name" value="YkuD"/>
    <property type="match status" value="1"/>
</dbReference>
<comment type="pathway">
    <text evidence="1">Cell wall biogenesis; peptidoglycan biosynthesis.</text>
</comment>
<evidence type="ECO:0000313" key="12">
    <source>
        <dbReference type="Proteomes" id="UP000282211"/>
    </source>
</evidence>
<evidence type="ECO:0000256" key="2">
    <source>
        <dbReference type="ARBA" id="ARBA00005992"/>
    </source>
</evidence>
<keyword evidence="5" id="KW-0573">Peptidoglycan synthesis</keyword>
<dbReference type="InterPro" id="IPR045380">
    <property type="entry name" value="LD_TPept_scaffold_dom"/>
</dbReference>
<evidence type="ECO:0000256" key="7">
    <source>
        <dbReference type="SAM" id="SignalP"/>
    </source>
</evidence>
<proteinExistence type="inferred from homology"/>
<evidence type="ECO:0000256" key="6">
    <source>
        <dbReference type="ARBA" id="ARBA00023316"/>
    </source>
</evidence>
<evidence type="ECO:0000256" key="3">
    <source>
        <dbReference type="ARBA" id="ARBA00022679"/>
    </source>
</evidence>
<dbReference type="AlphaFoldDB" id="A0A420WIJ2"/>
<dbReference type="InterPro" id="IPR036366">
    <property type="entry name" value="PGBDSf"/>
</dbReference>
<evidence type="ECO:0000256" key="1">
    <source>
        <dbReference type="ARBA" id="ARBA00004752"/>
    </source>
</evidence>
<dbReference type="Gene3D" id="1.10.101.10">
    <property type="entry name" value="PGBD-like superfamily/PGBD"/>
    <property type="match status" value="1"/>
</dbReference>
<evidence type="ECO:0000256" key="5">
    <source>
        <dbReference type="ARBA" id="ARBA00022984"/>
    </source>
</evidence>
<dbReference type="InterPro" id="IPR052905">
    <property type="entry name" value="LD-transpeptidase_YkuD-like"/>
</dbReference>
<feature type="domain" description="L,D-transpeptidase scaffold" evidence="10">
    <location>
        <begin position="46"/>
        <end position="172"/>
    </location>
</feature>
<dbReference type="InterPro" id="IPR005490">
    <property type="entry name" value="LD_TPept_cat_dom"/>
</dbReference>
<accession>A0A420WIJ2</accession>
<reference evidence="11 12" key="1">
    <citation type="submission" date="2018-10" db="EMBL/GenBank/DDBJ databases">
        <title>Genomic Encyclopedia of Type Strains, Phase IV (KMG-IV): sequencing the most valuable type-strain genomes for metagenomic binning, comparative biology and taxonomic classification.</title>
        <authorList>
            <person name="Goeker M."/>
        </authorList>
    </citation>
    <scope>NUCLEOTIDE SEQUENCE [LARGE SCALE GENOMIC DNA]</scope>
    <source>
        <strain evidence="11 12">DSM 22008</strain>
    </source>
</reference>
<keyword evidence="7" id="KW-0732">Signal</keyword>
<feature type="domain" description="L,D-TPase catalytic" evidence="9">
    <location>
        <begin position="282"/>
        <end position="450"/>
    </location>
</feature>
<dbReference type="InParanoid" id="A0A420WIJ2"/>
<keyword evidence="12" id="KW-1185">Reference proteome</keyword>
<feature type="domain" description="Peptidoglycan binding-like" evidence="8">
    <location>
        <begin position="198"/>
        <end position="254"/>
    </location>
</feature>
<dbReference type="InterPro" id="IPR002477">
    <property type="entry name" value="Peptidoglycan-bd-like"/>
</dbReference>